<dbReference type="AlphaFoldDB" id="A0A3B0ULK8"/>
<dbReference type="Pfam" id="PF00849">
    <property type="entry name" value="PseudoU_synth_2"/>
    <property type="match status" value="1"/>
</dbReference>
<dbReference type="InterPro" id="IPR020103">
    <property type="entry name" value="PsdUridine_synth_cat_dom_sf"/>
</dbReference>
<dbReference type="CDD" id="cd02869">
    <property type="entry name" value="PseudoU_synth_RluA_like"/>
    <property type="match status" value="1"/>
</dbReference>
<dbReference type="GO" id="GO:0009982">
    <property type="term" value="F:pseudouridine synthase activity"/>
    <property type="evidence" value="ECO:0007669"/>
    <property type="project" value="InterPro"/>
</dbReference>
<gene>
    <name evidence="4" type="ORF">MNBD_BACTEROID06-1377</name>
</gene>
<dbReference type="InterPro" id="IPR006145">
    <property type="entry name" value="PsdUridine_synth_RsuA/RluA"/>
</dbReference>
<evidence type="ECO:0000313" key="4">
    <source>
        <dbReference type="EMBL" id="VAW27292.1"/>
    </source>
</evidence>
<evidence type="ECO:0000259" key="3">
    <source>
        <dbReference type="Pfam" id="PF00849"/>
    </source>
</evidence>
<dbReference type="InterPro" id="IPR006224">
    <property type="entry name" value="PsdUridine_synth_RluA-like_CS"/>
</dbReference>
<accession>A0A3B0ULK8</accession>
<dbReference type="PANTHER" id="PTHR21600:SF83">
    <property type="entry name" value="PSEUDOURIDYLATE SYNTHASE RPUSD4, MITOCHONDRIAL"/>
    <property type="match status" value="1"/>
</dbReference>
<name>A0A3B0ULK8_9ZZZZ</name>
<dbReference type="EMBL" id="UOES01000207">
    <property type="protein sequence ID" value="VAW27292.1"/>
    <property type="molecule type" value="Genomic_DNA"/>
</dbReference>
<keyword evidence="2" id="KW-0413">Isomerase</keyword>
<feature type="domain" description="Pseudouridine synthase RsuA/RluA-like" evidence="3">
    <location>
        <begin position="17"/>
        <end position="176"/>
    </location>
</feature>
<dbReference type="Gene3D" id="3.30.2350.10">
    <property type="entry name" value="Pseudouridine synthase"/>
    <property type="match status" value="1"/>
</dbReference>
<organism evidence="4">
    <name type="scientific">hydrothermal vent metagenome</name>
    <dbReference type="NCBI Taxonomy" id="652676"/>
    <lineage>
        <taxon>unclassified sequences</taxon>
        <taxon>metagenomes</taxon>
        <taxon>ecological metagenomes</taxon>
    </lineage>
</organism>
<dbReference type="GO" id="GO:0001522">
    <property type="term" value="P:pseudouridine synthesis"/>
    <property type="evidence" value="ECO:0007669"/>
    <property type="project" value="InterPro"/>
</dbReference>
<comment type="similarity">
    <text evidence="1">Belongs to the pseudouridine synthase RluA family.</text>
</comment>
<evidence type="ECO:0000256" key="1">
    <source>
        <dbReference type="ARBA" id="ARBA00010876"/>
    </source>
</evidence>
<protein>
    <submittedName>
        <fullName evidence="4">RNA pseudouridylate synthase, group 1</fullName>
    </submittedName>
</protein>
<dbReference type="GO" id="GO:0003723">
    <property type="term" value="F:RNA binding"/>
    <property type="evidence" value="ECO:0007669"/>
    <property type="project" value="InterPro"/>
</dbReference>
<dbReference type="SUPFAM" id="SSF55120">
    <property type="entry name" value="Pseudouridine synthase"/>
    <property type="match status" value="1"/>
</dbReference>
<dbReference type="PANTHER" id="PTHR21600">
    <property type="entry name" value="MITOCHONDRIAL RNA PSEUDOURIDINE SYNTHASE"/>
    <property type="match status" value="1"/>
</dbReference>
<reference evidence="4" key="1">
    <citation type="submission" date="2018-06" db="EMBL/GenBank/DDBJ databases">
        <authorList>
            <person name="Zhirakovskaya E."/>
        </authorList>
    </citation>
    <scope>NUCLEOTIDE SEQUENCE</scope>
</reference>
<dbReference type="InterPro" id="IPR050188">
    <property type="entry name" value="RluA_PseudoU_synthase"/>
</dbReference>
<evidence type="ECO:0000256" key="2">
    <source>
        <dbReference type="ARBA" id="ARBA00023235"/>
    </source>
</evidence>
<sequence>MSSRDKRPFYVLYEDNHLLIVNKASGVLVQGDHTKDKPLVELCKDYVRNKYNKPGNVFMGLVHRLDRPVSGIVVLAKTSKALERMSKLFHDRKVQKTYWAITKYKPRHPKKFGDQGILINWLKKDGAKNTVTAYEEETEGAQKAELSFRVLGKLNDHFLLEVKPKTGRPHQIRAQLGAIKTPIKGDLKYGFPSPNVDKSINLHARKLYFIHPIKKEPIEITAPVPETDFWEQYLGLEKTKVKSKDIDVKF</sequence>
<dbReference type="PROSITE" id="PS01129">
    <property type="entry name" value="PSI_RLU"/>
    <property type="match status" value="1"/>
</dbReference>
<proteinExistence type="inferred from homology"/>